<keyword evidence="4 5" id="KW-0472">Membrane</keyword>
<dbReference type="InterPro" id="IPR005828">
    <property type="entry name" value="MFS_sugar_transport-like"/>
</dbReference>
<feature type="transmembrane region" description="Helical" evidence="5">
    <location>
        <begin position="359"/>
        <end position="379"/>
    </location>
</feature>
<dbReference type="Proteomes" id="UP001107558">
    <property type="component" value="Chromosome 3"/>
</dbReference>
<evidence type="ECO:0000256" key="3">
    <source>
        <dbReference type="ARBA" id="ARBA00022989"/>
    </source>
</evidence>
<protein>
    <recommendedName>
        <fullName evidence="6">Major facilitator superfamily (MFS) profile domain-containing protein</fullName>
    </recommendedName>
</protein>
<dbReference type="PANTHER" id="PTHR48021">
    <property type="match status" value="1"/>
</dbReference>
<comment type="subcellular location">
    <subcellularLocation>
        <location evidence="1">Membrane</location>
        <topology evidence="1">Multi-pass membrane protein</topology>
    </subcellularLocation>
</comment>
<dbReference type="GO" id="GO:0016020">
    <property type="term" value="C:membrane"/>
    <property type="evidence" value="ECO:0007669"/>
    <property type="project" value="UniProtKB-SubCell"/>
</dbReference>
<evidence type="ECO:0000313" key="7">
    <source>
        <dbReference type="EMBL" id="KAG5672139.1"/>
    </source>
</evidence>
<accession>A0A9J6BRR4</accession>
<evidence type="ECO:0000259" key="6">
    <source>
        <dbReference type="PROSITE" id="PS50850"/>
    </source>
</evidence>
<feature type="transmembrane region" description="Helical" evidence="5">
    <location>
        <begin position="106"/>
        <end position="124"/>
    </location>
</feature>
<dbReference type="OrthoDB" id="6612291at2759"/>
<dbReference type="InterPro" id="IPR020846">
    <property type="entry name" value="MFS_dom"/>
</dbReference>
<dbReference type="FunFam" id="1.20.1250.20:FF:000249">
    <property type="entry name" value="facilitated trehalose transporter Tret1"/>
    <property type="match status" value="1"/>
</dbReference>
<evidence type="ECO:0000313" key="8">
    <source>
        <dbReference type="Proteomes" id="UP001107558"/>
    </source>
</evidence>
<feature type="transmembrane region" description="Helical" evidence="5">
    <location>
        <begin position="416"/>
        <end position="441"/>
    </location>
</feature>
<comment type="caution">
    <text evidence="7">The sequence shown here is derived from an EMBL/GenBank/DDBJ whole genome shotgun (WGS) entry which is preliminary data.</text>
</comment>
<reference evidence="7" key="1">
    <citation type="submission" date="2021-03" db="EMBL/GenBank/DDBJ databases">
        <title>Chromosome level genome of the anhydrobiotic midge Polypedilum vanderplanki.</title>
        <authorList>
            <person name="Yoshida Y."/>
            <person name="Kikawada T."/>
            <person name="Gusev O."/>
        </authorList>
    </citation>
    <scope>NUCLEOTIDE SEQUENCE</scope>
    <source>
        <strain evidence="7">NIAS01</strain>
        <tissue evidence="7">Whole body or cell culture</tissue>
    </source>
</reference>
<dbReference type="EMBL" id="JADBJN010000003">
    <property type="protein sequence ID" value="KAG5672139.1"/>
    <property type="molecule type" value="Genomic_DNA"/>
</dbReference>
<feature type="transmembrane region" description="Helical" evidence="5">
    <location>
        <begin position="36"/>
        <end position="60"/>
    </location>
</feature>
<dbReference type="InterPro" id="IPR036259">
    <property type="entry name" value="MFS_trans_sf"/>
</dbReference>
<dbReference type="PROSITE" id="PS50850">
    <property type="entry name" value="MFS"/>
    <property type="match status" value="1"/>
</dbReference>
<feature type="transmembrane region" description="Helical" evidence="5">
    <location>
        <begin position="80"/>
        <end position="99"/>
    </location>
</feature>
<dbReference type="InterPro" id="IPR050549">
    <property type="entry name" value="MFS_Trehalose_Transporter"/>
</dbReference>
<sequence>MNVDENECLSESVIEKNKKNAESVPGLSFRDSMPQIVASCVINLIVIQAGINMAFSSILIPQLSLPDSDIKIDLDSSSTVASIVTLSIAFGALICGPLMDKYGRKRLSTIICVPFMFAWLLIALSRNLFMIYTARVLSGFCGGLTTVALVYVSEISSPQNRGMLLCLNSVAVSLGIILTYFFNIFFQWRTIGFIYAFISLLSLLIIMRIPESPSWILVFSTKKQHSQALISLEWIYRKRHLSTFYYHQLIDNEKLRQSNLEGNETAAAKERESFMPLLAKVFRQPQVYKPLIILLFMFLFQQCSGCYILIFYTINIFRNLSLNFSQRINENMALMLLGALRLVVSVIASGLARKCHRKTLLYISSLGMMTFIFASGILVRNMDGFTDTSNFLTFQETSNDTLMDNEEKQQQFNTEVYLLVTILCYIAFSSLGVMILPWTLISELFPIEVKGKMSGIIVLIAYFIMFFAVKIFPYSLNMYGMEVMFYLFAISSFAFCTFVYYFLPETYGKSLNDIQKHFTKQ</sequence>
<feature type="transmembrane region" description="Helical" evidence="5">
    <location>
        <begin position="164"/>
        <end position="182"/>
    </location>
</feature>
<dbReference type="Pfam" id="PF00083">
    <property type="entry name" value="Sugar_tr"/>
    <property type="match status" value="1"/>
</dbReference>
<dbReference type="Gene3D" id="1.20.1250.20">
    <property type="entry name" value="MFS general substrate transporter like domains"/>
    <property type="match status" value="1"/>
</dbReference>
<gene>
    <name evidence="7" type="ORF">PVAND_002293</name>
</gene>
<proteinExistence type="predicted"/>
<feature type="transmembrane region" description="Helical" evidence="5">
    <location>
        <begin position="453"/>
        <end position="472"/>
    </location>
</feature>
<evidence type="ECO:0000256" key="2">
    <source>
        <dbReference type="ARBA" id="ARBA00022692"/>
    </source>
</evidence>
<feature type="transmembrane region" description="Helical" evidence="5">
    <location>
        <begin position="291"/>
        <end position="312"/>
    </location>
</feature>
<organism evidence="7 8">
    <name type="scientific">Polypedilum vanderplanki</name>
    <name type="common">Sleeping chironomid midge</name>
    <dbReference type="NCBI Taxonomy" id="319348"/>
    <lineage>
        <taxon>Eukaryota</taxon>
        <taxon>Metazoa</taxon>
        <taxon>Ecdysozoa</taxon>
        <taxon>Arthropoda</taxon>
        <taxon>Hexapoda</taxon>
        <taxon>Insecta</taxon>
        <taxon>Pterygota</taxon>
        <taxon>Neoptera</taxon>
        <taxon>Endopterygota</taxon>
        <taxon>Diptera</taxon>
        <taxon>Nematocera</taxon>
        <taxon>Chironomoidea</taxon>
        <taxon>Chironomidae</taxon>
        <taxon>Chironominae</taxon>
        <taxon>Polypedilum</taxon>
        <taxon>Polypedilum</taxon>
    </lineage>
</organism>
<keyword evidence="2 5" id="KW-0812">Transmembrane</keyword>
<name>A0A9J6BRR4_POLVA</name>
<dbReference type="SUPFAM" id="SSF103473">
    <property type="entry name" value="MFS general substrate transporter"/>
    <property type="match status" value="1"/>
</dbReference>
<dbReference type="GO" id="GO:0022857">
    <property type="term" value="F:transmembrane transporter activity"/>
    <property type="evidence" value="ECO:0007669"/>
    <property type="project" value="InterPro"/>
</dbReference>
<evidence type="ECO:0000256" key="5">
    <source>
        <dbReference type="SAM" id="Phobius"/>
    </source>
</evidence>
<evidence type="ECO:0000256" key="1">
    <source>
        <dbReference type="ARBA" id="ARBA00004141"/>
    </source>
</evidence>
<feature type="transmembrane region" description="Helical" evidence="5">
    <location>
        <begin position="188"/>
        <end position="207"/>
    </location>
</feature>
<dbReference type="PANTHER" id="PTHR48021:SF32">
    <property type="entry name" value="FACILITATED TREHALOSE TRANSPORTER TRET1-2 HOMOLOG-LIKE PROTEIN"/>
    <property type="match status" value="1"/>
</dbReference>
<evidence type="ECO:0000256" key="4">
    <source>
        <dbReference type="ARBA" id="ARBA00023136"/>
    </source>
</evidence>
<keyword evidence="3 5" id="KW-1133">Transmembrane helix</keyword>
<feature type="transmembrane region" description="Helical" evidence="5">
    <location>
        <begin position="332"/>
        <end position="352"/>
    </location>
</feature>
<dbReference type="AlphaFoldDB" id="A0A9J6BRR4"/>
<keyword evidence="8" id="KW-1185">Reference proteome</keyword>
<feature type="domain" description="Major facilitator superfamily (MFS) profile" evidence="6">
    <location>
        <begin position="38"/>
        <end position="507"/>
    </location>
</feature>
<feature type="transmembrane region" description="Helical" evidence="5">
    <location>
        <begin position="484"/>
        <end position="503"/>
    </location>
</feature>
<feature type="transmembrane region" description="Helical" evidence="5">
    <location>
        <begin position="130"/>
        <end position="152"/>
    </location>
</feature>